<gene>
    <name evidence="1" type="ORF">GDO78_000530</name>
</gene>
<organism evidence="1 2">
    <name type="scientific">Eleutherodactylus coqui</name>
    <name type="common">Puerto Rican coqui</name>
    <dbReference type="NCBI Taxonomy" id="57060"/>
    <lineage>
        <taxon>Eukaryota</taxon>
        <taxon>Metazoa</taxon>
        <taxon>Chordata</taxon>
        <taxon>Craniata</taxon>
        <taxon>Vertebrata</taxon>
        <taxon>Euteleostomi</taxon>
        <taxon>Amphibia</taxon>
        <taxon>Batrachia</taxon>
        <taxon>Anura</taxon>
        <taxon>Neobatrachia</taxon>
        <taxon>Hyloidea</taxon>
        <taxon>Eleutherodactylidae</taxon>
        <taxon>Eleutherodactylinae</taxon>
        <taxon>Eleutherodactylus</taxon>
        <taxon>Eleutherodactylus</taxon>
    </lineage>
</organism>
<reference evidence="1" key="1">
    <citation type="thesis" date="2020" institute="ProQuest LLC" country="789 East Eisenhower Parkway, Ann Arbor, MI, USA">
        <title>Comparative Genomics and Chromosome Evolution.</title>
        <authorList>
            <person name="Mudd A.B."/>
        </authorList>
    </citation>
    <scope>NUCLEOTIDE SEQUENCE</scope>
    <source>
        <strain evidence="1">HN-11 Male</strain>
        <tissue evidence="1">Kidney and liver</tissue>
    </source>
</reference>
<dbReference type="Proteomes" id="UP000770717">
    <property type="component" value="Unassembled WGS sequence"/>
</dbReference>
<protein>
    <submittedName>
        <fullName evidence="1">Uncharacterized protein</fullName>
    </submittedName>
</protein>
<sequence>MPIVRQGDNLCGLVSFPEIPELAQSDARLPLAVALGRASLICRHISLPAARIPATGRQSAAFPAAGTSCFLQAPRTGGGHSTGTKIESVCSSRTENPERPGLASLMGTNLRSCHYTLSRQGKAFLSLVIVTPEK</sequence>
<dbReference type="EMBL" id="WNTK01000001">
    <property type="protein sequence ID" value="KAG9492051.1"/>
    <property type="molecule type" value="Genomic_DNA"/>
</dbReference>
<accession>A0A8J6KH74</accession>
<proteinExistence type="predicted"/>
<keyword evidence="2" id="KW-1185">Reference proteome</keyword>
<evidence type="ECO:0000313" key="2">
    <source>
        <dbReference type="Proteomes" id="UP000770717"/>
    </source>
</evidence>
<comment type="caution">
    <text evidence="1">The sequence shown here is derived from an EMBL/GenBank/DDBJ whole genome shotgun (WGS) entry which is preliminary data.</text>
</comment>
<dbReference type="AlphaFoldDB" id="A0A8J6KH74"/>
<evidence type="ECO:0000313" key="1">
    <source>
        <dbReference type="EMBL" id="KAG9492051.1"/>
    </source>
</evidence>
<name>A0A8J6KH74_ELECQ</name>